<dbReference type="Proteomes" id="UP000295515">
    <property type="component" value="Unassembled WGS sequence"/>
</dbReference>
<dbReference type="Gene3D" id="3.10.620.30">
    <property type="match status" value="1"/>
</dbReference>
<dbReference type="RefSeq" id="WP_066445291.1">
    <property type="nucleotide sequence ID" value="NZ_JANKBF010000011.1"/>
</dbReference>
<name>A0A4R3Z0Z9_9FIRM</name>
<keyword evidence="2" id="KW-1133">Transmembrane helix</keyword>
<evidence type="ECO:0000256" key="2">
    <source>
        <dbReference type="SAM" id="Phobius"/>
    </source>
</evidence>
<keyword evidence="2" id="KW-0472">Membrane</keyword>
<dbReference type="SMART" id="SM00460">
    <property type="entry name" value="TGc"/>
    <property type="match status" value="1"/>
</dbReference>
<dbReference type="PANTHER" id="PTHR42736">
    <property type="entry name" value="PROTEIN-GLUTAMINE GAMMA-GLUTAMYLTRANSFERASE"/>
    <property type="match status" value="1"/>
</dbReference>
<sequence length="715" mass="83089">MRLLKEKLNIGFDFLALILGIIGLVGGLFHALYFPYRVIGILLFCIYGCGLLYFSQNNNIHYRRLMSIVCISGVVFIFILFSNESQNILRLLKDVIRYDYFLKFDELFKQGKIDNVLLSLAFMSIIGIPLTHLIVSFFYQIRGKILKMIFFIICFVFPILIHHQLEIYTSYCFLVFLIYIFIFHYCLKYQKQVFSLKCLVLSLVTIFLVGSHYFLEPNPIFKQGTSTVLTNITNWFDHPYLDDVFGNHNITGMSSSISGSLPNNDITLDKSIALTVESKASFTGYLRGYSLAHYQNNKWHAVNENYDDFDSGSLVGKALDEYHVISSLEVSIETMKPTRYQFVPYFSYKTLDMKDDSYYPSDNQKISIANIDIENWDIYDGLNSPIGLQKYNEYVKDEYLDVPDNLKDELTHLIEEKTSTMGLNINELQNYYTPIQRANIIKKILDKQAVYSLKTGKLPNDKDFIEYFLFENKKGSCTHFASSGAMLLRCLDVPTRYVSGYIIKSSDFENGKAEVSNTRSHAWIEIYVEDLGWIPVEMTPASSIRSQGTILDNLVENNQPATDNQPTQNPQTNQPTNQDQNNDIQDSQQVVEKENPLIEFFNENSQIIYTVGIVVILLAGYRLITTHLLKLRLKRRHNNEKIILYYKQMKKFKHSYVKVYDDALSLANKAKFSQHQIDDLEVEKMAELYQRYVKETYQSLPFYLKFLYKYIYGYI</sequence>
<keyword evidence="4" id="KW-0645">Protease</keyword>
<feature type="region of interest" description="Disordered" evidence="1">
    <location>
        <begin position="557"/>
        <end position="587"/>
    </location>
</feature>
<proteinExistence type="predicted"/>
<dbReference type="InterPro" id="IPR038765">
    <property type="entry name" value="Papain-like_cys_pep_sf"/>
</dbReference>
<keyword evidence="4" id="KW-0378">Hydrolase</keyword>
<feature type="transmembrane region" description="Helical" evidence="2">
    <location>
        <begin position="62"/>
        <end position="81"/>
    </location>
</feature>
<comment type="caution">
    <text evidence="4">The sequence shown here is derived from an EMBL/GenBank/DDBJ whole genome shotgun (WGS) entry which is preliminary data.</text>
</comment>
<feature type="transmembrane region" description="Helical" evidence="2">
    <location>
        <begin position="607"/>
        <end position="629"/>
    </location>
</feature>
<keyword evidence="2" id="KW-0812">Transmembrane</keyword>
<dbReference type="GeneID" id="98915403"/>
<feature type="transmembrane region" description="Helical" evidence="2">
    <location>
        <begin position="167"/>
        <end position="187"/>
    </location>
</feature>
<evidence type="ECO:0000259" key="3">
    <source>
        <dbReference type="SMART" id="SM00460"/>
    </source>
</evidence>
<protein>
    <submittedName>
        <fullName evidence="4">Transglutaminase-like putative cysteine protease</fullName>
    </submittedName>
</protein>
<feature type="domain" description="Transglutaminase-like" evidence="3">
    <location>
        <begin position="469"/>
        <end position="540"/>
    </location>
</feature>
<keyword evidence="5" id="KW-1185">Reference proteome</keyword>
<dbReference type="InterPro" id="IPR002931">
    <property type="entry name" value="Transglutaminase-like"/>
</dbReference>
<evidence type="ECO:0000313" key="5">
    <source>
        <dbReference type="Proteomes" id="UP000295515"/>
    </source>
</evidence>
<dbReference type="GO" id="GO:0006508">
    <property type="term" value="P:proteolysis"/>
    <property type="evidence" value="ECO:0007669"/>
    <property type="project" value="UniProtKB-KW"/>
</dbReference>
<feature type="transmembrane region" description="Helical" evidence="2">
    <location>
        <begin position="38"/>
        <end position="55"/>
    </location>
</feature>
<feature type="transmembrane region" description="Helical" evidence="2">
    <location>
        <begin position="145"/>
        <end position="161"/>
    </location>
</feature>
<organism evidence="4 5">
    <name type="scientific">Longibaculum muris</name>
    <dbReference type="NCBI Taxonomy" id="1796628"/>
    <lineage>
        <taxon>Bacteria</taxon>
        <taxon>Bacillati</taxon>
        <taxon>Bacillota</taxon>
        <taxon>Erysipelotrichia</taxon>
        <taxon>Erysipelotrichales</taxon>
        <taxon>Coprobacillaceae</taxon>
        <taxon>Longibaculum</taxon>
    </lineage>
</organism>
<evidence type="ECO:0000256" key="1">
    <source>
        <dbReference type="SAM" id="MobiDB-lite"/>
    </source>
</evidence>
<dbReference type="InterPro" id="IPR052901">
    <property type="entry name" value="Bact_TGase-like"/>
</dbReference>
<accession>A0A4R3Z0Z9</accession>
<reference evidence="4 5" key="1">
    <citation type="submission" date="2019-03" db="EMBL/GenBank/DDBJ databases">
        <title>Genomic Encyclopedia of Type Strains, Phase IV (KMG-IV): sequencing the most valuable type-strain genomes for metagenomic binning, comparative biology and taxonomic classification.</title>
        <authorList>
            <person name="Goeker M."/>
        </authorList>
    </citation>
    <scope>NUCLEOTIDE SEQUENCE [LARGE SCALE GENOMIC DNA]</scope>
    <source>
        <strain evidence="4 5">DSM 29487</strain>
    </source>
</reference>
<evidence type="ECO:0000313" key="4">
    <source>
        <dbReference type="EMBL" id="TCV99326.1"/>
    </source>
</evidence>
<dbReference type="PANTHER" id="PTHR42736:SF1">
    <property type="entry name" value="PROTEIN-GLUTAMINE GAMMA-GLUTAMYLTRANSFERASE"/>
    <property type="match status" value="1"/>
</dbReference>
<dbReference type="Pfam" id="PF01841">
    <property type="entry name" value="Transglut_core"/>
    <property type="match status" value="1"/>
</dbReference>
<feature type="transmembrane region" description="Helical" evidence="2">
    <location>
        <begin position="12"/>
        <end position="32"/>
    </location>
</feature>
<gene>
    <name evidence="4" type="ORF">EDD60_11016</name>
</gene>
<feature type="transmembrane region" description="Helical" evidence="2">
    <location>
        <begin position="194"/>
        <end position="215"/>
    </location>
</feature>
<dbReference type="EMBL" id="SMCQ01000010">
    <property type="protein sequence ID" value="TCV99326.1"/>
    <property type="molecule type" value="Genomic_DNA"/>
</dbReference>
<feature type="transmembrane region" description="Helical" evidence="2">
    <location>
        <begin position="116"/>
        <end position="138"/>
    </location>
</feature>
<dbReference type="GO" id="GO:0008233">
    <property type="term" value="F:peptidase activity"/>
    <property type="evidence" value="ECO:0007669"/>
    <property type="project" value="UniProtKB-KW"/>
</dbReference>
<dbReference type="SUPFAM" id="SSF54001">
    <property type="entry name" value="Cysteine proteinases"/>
    <property type="match status" value="1"/>
</dbReference>
<dbReference type="AlphaFoldDB" id="A0A4R3Z0Z9"/>